<sequence length="77" mass="9332">YNIENYNIFNFNKSGFQIRVVTSNRVYISHNYKAIYNTDPENRELVIVVAIINYRGTKVPEIIIFKRVYYLQKYFKN</sequence>
<dbReference type="Proteomes" id="UP000235371">
    <property type="component" value="Unassembled WGS sequence"/>
</dbReference>
<feature type="non-terminal residue" evidence="1">
    <location>
        <position position="1"/>
    </location>
</feature>
<dbReference type="RefSeq" id="XP_024743923.1">
    <property type="nucleotide sequence ID" value="XM_024873596.1"/>
</dbReference>
<dbReference type="InParanoid" id="A0A2J6TVG4"/>
<accession>A0A2J6TVG4</accession>
<gene>
    <name evidence="1" type="ORF">K444DRAFT_515411</name>
</gene>
<proteinExistence type="predicted"/>
<protein>
    <submittedName>
        <fullName evidence="1">Uncharacterized protein</fullName>
    </submittedName>
</protein>
<dbReference type="GeneID" id="36581676"/>
<keyword evidence="2" id="KW-1185">Reference proteome</keyword>
<evidence type="ECO:0000313" key="2">
    <source>
        <dbReference type="Proteomes" id="UP000235371"/>
    </source>
</evidence>
<dbReference type="EMBL" id="KZ613740">
    <property type="protein sequence ID" value="PMD67019.1"/>
    <property type="molecule type" value="Genomic_DNA"/>
</dbReference>
<reference evidence="1 2" key="1">
    <citation type="submission" date="2016-04" db="EMBL/GenBank/DDBJ databases">
        <title>A degradative enzymes factory behind the ericoid mycorrhizal symbiosis.</title>
        <authorList>
            <consortium name="DOE Joint Genome Institute"/>
            <person name="Martino E."/>
            <person name="Morin E."/>
            <person name="Grelet G."/>
            <person name="Kuo A."/>
            <person name="Kohler A."/>
            <person name="Daghino S."/>
            <person name="Barry K."/>
            <person name="Choi C."/>
            <person name="Cichocki N."/>
            <person name="Clum A."/>
            <person name="Copeland A."/>
            <person name="Hainaut M."/>
            <person name="Haridas S."/>
            <person name="Labutti K."/>
            <person name="Lindquist E."/>
            <person name="Lipzen A."/>
            <person name="Khouja H.-R."/>
            <person name="Murat C."/>
            <person name="Ohm R."/>
            <person name="Olson A."/>
            <person name="Spatafora J."/>
            <person name="Veneault-Fourrey C."/>
            <person name="Henrissat B."/>
            <person name="Grigoriev I."/>
            <person name="Martin F."/>
            <person name="Perotto S."/>
        </authorList>
    </citation>
    <scope>NUCLEOTIDE SEQUENCE [LARGE SCALE GENOMIC DNA]</scope>
    <source>
        <strain evidence="1 2">E</strain>
    </source>
</reference>
<evidence type="ECO:0000313" key="1">
    <source>
        <dbReference type="EMBL" id="PMD67019.1"/>
    </source>
</evidence>
<name>A0A2J6TVG4_9HELO</name>
<dbReference type="OrthoDB" id="5420958at2759"/>
<organism evidence="1 2">
    <name type="scientific">Hyaloscypha bicolor E</name>
    <dbReference type="NCBI Taxonomy" id="1095630"/>
    <lineage>
        <taxon>Eukaryota</taxon>
        <taxon>Fungi</taxon>
        <taxon>Dikarya</taxon>
        <taxon>Ascomycota</taxon>
        <taxon>Pezizomycotina</taxon>
        <taxon>Leotiomycetes</taxon>
        <taxon>Helotiales</taxon>
        <taxon>Hyaloscyphaceae</taxon>
        <taxon>Hyaloscypha</taxon>
        <taxon>Hyaloscypha bicolor</taxon>
    </lineage>
</organism>
<dbReference type="AlphaFoldDB" id="A0A2J6TVG4"/>